<dbReference type="SMART" id="SM00481">
    <property type="entry name" value="POLIIIAc"/>
    <property type="match status" value="1"/>
</dbReference>
<dbReference type="GO" id="GO:0035312">
    <property type="term" value="F:5'-3' DNA exonuclease activity"/>
    <property type="evidence" value="ECO:0007669"/>
    <property type="project" value="TreeGrafter"/>
</dbReference>
<organism evidence="3 4">
    <name type="scientific">Limnobaculum xujianqingii</name>
    <dbReference type="NCBI Taxonomy" id="2738837"/>
    <lineage>
        <taxon>Bacteria</taxon>
        <taxon>Pseudomonadati</taxon>
        <taxon>Pseudomonadota</taxon>
        <taxon>Gammaproteobacteria</taxon>
        <taxon>Enterobacterales</taxon>
        <taxon>Budviciaceae</taxon>
        <taxon>Limnobaculum</taxon>
    </lineage>
</organism>
<gene>
    <name evidence="3" type="ORF">I2492_14620</name>
    <name evidence="2" type="ORF">I2493_14620</name>
</gene>
<evidence type="ECO:0000313" key="4">
    <source>
        <dbReference type="Proteomes" id="UP000807542"/>
    </source>
</evidence>
<dbReference type="AlphaFoldDB" id="A0A9D7AKK5"/>
<protein>
    <submittedName>
        <fullName evidence="3">PHP domain-containing protein</fullName>
    </submittedName>
</protein>
<comment type="caution">
    <text evidence="3">The sequence shown here is derived from an EMBL/GenBank/DDBJ whole genome shotgun (WGS) entry which is preliminary data.</text>
</comment>
<dbReference type="EMBL" id="JADRCP010000004">
    <property type="protein sequence ID" value="MBK5177552.1"/>
    <property type="molecule type" value="Genomic_DNA"/>
</dbReference>
<evidence type="ECO:0000259" key="1">
    <source>
        <dbReference type="SMART" id="SM00481"/>
    </source>
</evidence>
<evidence type="ECO:0000313" key="5">
    <source>
        <dbReference type="Proteomes" id="UP001296969"/>
    </source>
</evidence>
<dbReference type="Proteomes" id="UP000807542">
    <property type="component" value="Unassembled WGS sequence"/>
</dbReference>
<sequence>MEEKIDLHMHSNYSDDADLPVAELISRCKAHGITTLAVTDHNSADSVAEACALADSTLRTISGIEIDCTFNGRNYHLLGYGFTPSDDFSQIHRNFSELQRELTPKKIETLRHCGLIVDENALAELAGERVPQEEQMAEVILADERNQDNPLLHPYRSGGPRSDMPLINFYWDFFGAGRPCYIPVSYPAMEQMVDVIRSNGGTPVIAHIGANIKQQYQEVLSGMQKIGVMGIEVFSSYHTPELAAWLYDFALNQNLHVTCGSDFHGHNKPKIEVGQCSYNASQLAAIRRFTDSLMP</sequence>
<proteinExistence type="predicted"/>
<evidence type="ECO:0000313" key="2">
    <source>
        <dbReference type="EMBL" id="MBK5074243.1"/>
    </source>
</evidence>
<dbReference type="EMBL" id="JADRCQ010000004">
    <property type="protein sequence ID" value="MBK5074243.1"/>
    <property type="molecule type" value="Genomic_DNA"/>
</dbReference>
<dbReference type="CDD" id="cd07438">
    <property type="entry name" value="PHP_HisPPase_AMP"/>
    <property type="match status" value="1"/>
</dbReference>
<dbReference type="Proteomes" id="UP001296969">
    <property type="component" value="Unassembled WGS sequence"/>
</dbReference>
<dbReference type="PANTHER" id="PTHR42924:SF3">
    <property type="entry name" value="POLYMERASE_HISTIDINOL PHOSPHATASE N-TERMINAL DOMAIN-CONTAINING PROTEIN"/>
    <property type="match status" value="1"/>
</dbReference>
<dbReference type="Gene3D" id="1.10.150.650">
    <property type="match status" value="1"/>
</dbReference>
<dbReference type="Gene3D" id="3.20.20.140">
    <property type="entry name" value="Metal-dependent hydrolases"/>
    <property type="match status" value="1"/>
</dbReference>
<dbReference type="PANTHER" id="PTHR42924">
    <property type="entry name" value="EXONUCLEASE"/>
    <property type="match status" value="1"/>
</dbReference>
<evidence type="ECO:0000313" key="3">
    <source>
        <dbReference type="EMBL" id="MBK5177552.1"/>
    </source>
</evidence>
<feature type="domain" description="Polymerase/histidinol phosphatase N-terminal" evidence="1">
    <location>
        <begin position="5"/>
        <end position="70"/>
    </location>
</feature>
<dbReference type="SUPFAM" id="SSF89550">
    <property type="entry name" value="PHP domain-like"/>
    <property type="match status" value="1"/>
</dbReference>
<dbReference type="InterPro" id="IPR004013">
    <property type="entry name" value="PHP_dom"/>
</dbReference>
<dbReference type="InterPro" id="IPR003141">
    <property type="entry name" value="Pol/His_phosphatase_N"/>
</dbReference>
<dbReference type="Pfam" id="PF02811">
    <property type="entry name" value="PHP"/>
    <property type="match status" value="1"/>
</dbReference>
<accession>A0A9D7AKK5</accession>
<keyword evidence="5" id="KW-1185">Reference proteome</keyword>
<dbReference type="InterPro" id="IPR052018">
    <property type="entry name" value="PHP_domain"/>
</dbReference>
<dbReference type="GO" id="GO:0004534">
    <property type="term" value="F:5'-3' RNA exonuclease activity"/>
    <property type="evidence" value="ECO:0007669"/>
    <property type="project" value="TreeGrafter"/>
</dbReference>
<name>A0A9D7AKK5_9GAMM</name>
<dbReference type="InterPro" id="IPR016195">
    <property type="entry name" value="Pol/histidinol_Pase-like"/>
</dbReference>
<reference evidence="3 5" key="1">
    <citation type="submission" date="2020-11" db="EMBL/GenBank/DDBJ databases">
        <title>Insectihabitans protaetiae gen. nov. sp. nov. and Insectihabitans allomyrinae sp. nov., isolated from larvae of Protaetia brevitarsis seulensis and Allomyrina dichotoma, respectively.</title>
        <authorList>
            <person name="Lee S.D."/>
            <person name="Byeon Y.-S."/>
            <person name="Kim S.-M."/>
            <person name="Yang H.L."/>
            <person name="Kim I.S."/>
        </authorList>
    </citation>
    <scope>NUCLEOTIDE SEQUENCE</scope>
    <source>
        <strain evidence="3">CWB-B4</strain>
        <strain evidence="2 5">CWB-B43</strain>
    </source>
</reference>